<dbReference type="GeneID" id="17090457"/>
<feature type="binding site" evidence="7">
    <location>
        <position position="171"/>
    </location>
    <ligand>
        <name>glyoxylate</name>
        <dbReference type="ChEBI" id="CHEBI:36655"/>
    </ligand>
</feature>
<proteinExistence type="inferred from homology"/>
<feature type="binding site" evidence="7">
    <location>
        <position position="134"/>
    </location>
    <ligand>
        <name>FMN</name>
        <dbReference type="ChEBI" id="CHEBI:58210"/>
    </ligand>
</feature>
<keyword evidence="4 9" id="KW-0560">Oxidoreductase</keyword>
<evidence type="ECO:0000256" key="7">
    <source>
        <dbReference type="PIRSR" id="PIRSR000138-2"/>
    </source>
</evidence>
<sequence length="394" mass="43486">MSGDKPFEPVNVYEYETLAKQKLPKMAYDYYASGADDQYTLEDNILAFRRFRFKPRVLVDISVQDITANILGIPCSFPFVIAPAAMQKMAHPDGEVAVAKAAAKSKVIMTLSSLSTCSIEEVAKAAPEGPKWFQLYVYRDREVTRRLVERAEKAGYLAIVVTVDTPKLGRREADVHNKFELPQHLTFANFIEGTNEDRQRTRKVDGSGLAAYIASLFDPSLSWKDISWLKTITKLPILLKGVLTEKDADLATRCGVAGIIVSNHGARQLDGSPATIDCLENVVSGVKGKIPVLLDSGVRRGTDIIKALALGAQAVCVGRPILWGLSVAGEEGVRHVIELYRNEFELDLGLLGCPSIANIRRDMIVKVDWFINSFKTNDALLGHSKGQQEIHSRL</sequence>
<evidence type="ECO:0000256" key="3">
    <source>
        <dbReference type="ARBA" id="ARBA00022643"/>
    </source>
</evidence>
<dbReference type="EC" id="1.1.3.15" evidence="9"/>
<feature type="binding site" evidence="7">
    <location>
        <position position="267"/>
    </location>
    <ligand>
        <name>glyoxylate</name>
        <dbReference type="ChEBI" id="CHEBI:36655"/>
    </ligand>
</feature>
<reference evidence="10" key="1">
    <citation type="journal article" date="2013" name="Science">
        <title>Gene transfer from bacteria and archaea facilitated evolution of an extremophilic eukaryote.</title>
        <authorList>
            <person name="Schonknecht G."/>
            <person name="Chen W.H."/>
            <person name="Ternes C.M."/>
            <person name="Barbier G.G."/>
            <person name="Shrestha R.P."/>
            <person name="Stanke M."/>
            <person name="Brautigam A."/>
            <person name="Baker B.J."/>
            <person name="Banfield J.F."/>
            <person name="Garavito R.M."/>
            <person name="Carr K."/>
            <person name="Wilkerson C."/>
            <person name="Rensing S.A."/>
            <person name="Gagneul D."/>
            <person name="Dickenson N.E."/>
            <person name="Oesterhelt C."/>
            <person name="Lercher M.J."/>
            <person name="Weber A.P."/>
        </authorList>
    </citation>
    <scope>NUCLEOTIDE SEQUENCE [LARGE SCALE GENOMIC DNA]</scope>
    <source>
        <strain evidence="10">074W</strain>
    </source>
</reference>
<accession>M2Y7P8</accession>
<comment type="similarity">
    <text evidence="5">Belongs to the FMN-dependent alpha-hydroxy acid dehydrogenase family.</text>
</comment>
<keyword evidence="10" id="KW-1185">Reference proteome</keyword>
<dbReference type="GO" id="GO:0050665">
    <property type="term" value="P:hydrogen peroxide biosynthetic process"/>
    <property type="evidence" value="ECO:0007669"/>
    <property type="project" value="UniProtKB-ARBA"/>
</dbReference>
<protein>
    <submittedName>
        <fullName evidence="9">(S)-2-hydroxy-acid oxidase</fullName>
        <ecNumber evidence="9">1.1.3.15</ecNumber>
    </submittedName>
</protein>
<dbReference type="Pfam" id="PF01070">
    <property type="entry name" value="FMN_dh"/>
    <property type="match status" value="1"/>
</dbReference>
<dbReference type="Gramene" id="EME31839">
    <property type="protein sequence ID" value="EME31839"/>
    <property type="gene ID" value="Gasu_09130"/>
</dbReference>
<evidence type="ECO:0000259" key="8">
    <source>
        <dbReference type="PROSITE" id="PS51349"/>
    </source>
</evidence>
<feature type="binding site" evidence="7">
    <location>
        <position position="162"/>
    </location>
    <ligand>
        <name>FMN</name>
        <dbReference type="ChEBI" id="CHEBI:58210"/>
    </ligand>
</feature>
<evidence type="ECO:0000256" key="4">
    <source>
        <dbReference type="ARBA" id="ARBA00023002"/>
    </source>
</evidence>
<evidence type="ECO:0000256" key="5">
    <source>
        <dbReference type="ARBA" id="ARBA00024042"/>
    </source>
</evidence>
<dbReference type="Proteomes" id="UP000030680">
    <property type="component" value="Unassembled WGS sequence"/>
</dbReference>
<dbReference type="SUPFAM" id="SSF51395">
    <property type="entry name" value="FMN-linked oxidoreductases"/>
    <property type="match status" value="1"/>
</dbReference>
<feature type="binding site" evidence="7">
    <location>
        <begin position="318"/>
        <end position="319"/>
    </location>
    <ligand>
        <name>FMN</name>
        <dbReference type="ChEBI" id="CHEBI:58210"/>
    </ligand>
</feature>
<dbReference type="PROSITE" id="PS51349">
    <property type="entry name" value="FMN_HYDROXY_ACID_DH_2"/>
    <property type="match status" value="1"/>
</dbReference>
<evidence type="ECO:0000256" key="1">
    <source>
        <dbReference type="ARBA" id="ARBA00001917"/>
    </source>
</evidence>
<dbReference type="Gene3D" id="3.20.20.70">
    <property type="entry name" value="Aldolase class I"/>
    <property type="match status" value="1"/>
</dbReference>
<evidence type="ECO:0000256" key="2">
    <source>
        <dbReference type="ARBA" id="ARBA00022630"/>
    </source>
</evidence>
<comment type="cofactor">
    <cofactor evidence="1">
        <name>FMN</name>
        <dbReference type="ChEBI" id="CHEBI:58210"/>
    </cofactor>
</comment>
<dbReference type="OrthoDB" id="25826at2759"/>
<feature type="domain" description="FMN hydroxy acid dehydrogenase" evidence="8">
    <location>
        <begin position="4"/>
        <end position="369"/>
    </location>
</feature>
<dbReference type="InterPro" id="IPR013785">
    <property type="entry name" value="Aldolase_TIM"/>
</dbReference>
<gene>
    <name evidence="9" type="ORF">Gasu_09130</name>
</gene>
<dbReference type="CDD" id="cd02809">
    <property type="entry name" value="alpha_hydroxyacid_oxid_FMN"/>
    <property type="match status" value="1"/>
</dbReference>
<dbReference type="InterPro" id="IPR037396">
    <property type="entry name" value="FMN_HAD"/>
</dbReference>
<organism evidence="9 10">
    <name type="scientific">Galdieria sulphuraria</name>
    <name type="common">Red alga</name>
    <dbReference type="NCBI Taxonomy" id="130081"/>
    <lineage>
        <taxon>Eukaryota</taxon>
        <taxon>Rhodophyta</taxon>
        <taxon>Bangiophyceae</taxon>
        <taxon>Galdieriales</taxon>
        <taxon>Galdieriaceae</taxon>
        <taxon>Galdieria</taxon>
    </lineage>
</organism>
<dbReference type="STRING" id="130081.M2Y7P8"/>
<dbReference type="PANTHER" id="PTHR10578:SF107">
    <property type="entry name" value="2-HYDROXYACID OXIDASE 1"/>
    <property type="match status" value="1"/>
</dbReference>
<evidence type="ECO:0000256" key="6">
    <source>
        <dbReference type="PIRSR" id="PIRSR000138-1"/>
    </source>
</evidence>
<feature type="binding site" evidence="7">
    <location>
        <position position="30"/>
    </location>
    <ligand>
        <name>glyoxylate</name>
        <dbReference type="ChEBI" id="CHEBI:36655"/>
    </ligand>
</feature>
<keyword evidence="2 7" id="KW-0285">Flavoprotein</keyword>
<dbReference type="PIRSF" id="PIRSF000138">
    <property type="entry name" value="Al-hdrx_acd_dh"/>
    <property type="match status" value="1"/>
</dbReference>
<dbReference type="GO" id="GO:0003973">
    <property type="term" value="F:(S)-2-hydroxy-acid oxidase activity"/>
    <property type="evidence" value="ECO:0007669"/>
    <property type="project" value="UniProtKB-EC"/>
</dbReference>
<feature type="binding site" evidence="7">
    <location>
        <position position="136"/>
    </location>
    <ligand>
        <name>glyoxylate</name>
        <dbReference type="ChEBI" id="CHEBI:36655"/>
    </ligand>
</feature>
<dbReference type="AlphaFoldDB" id="M2Y7P8"/>
<dbReference type="RefSeq" id="XP_005708359.1">
    <property type="nucleotide sequence ID" value="XM_005708302.1"/>
</dbReference>
<dbReference type="PANTHER" id="PTHR10578">
    <property type="entry name" value="S -2-HYDROXY-ACID OXIDASE-RELATED"/>
    <property type="match status" value="1"/>
</dbReference>
<evidence type="ECO:0000313" key="9">
    <source>
        <dbReference type="EMBL" id="EME31839.1"/>
    </source>
</evidence>
<feature type="binding site" evidence="7">
    <location>
        <position position="262"/>
    </location>
    <ligand>
        <name>FMN</name>
        <dbReference type="ChEBI" id="CHEBI:58210"/>
    </ligand>
</feature>
<feature type="binding site" evidence="7">
    <location>
        <begin position="295"/>
        <end position="299"/>
    </location>
    <ligand>
        <name>FMN</name>
        <dbReference type="ChEBI" id="CHEBI:58210"/>
    </ligand>
</feature>
<dbReference type="FunFam" id="3.20.20.70:FF:000204">
    <property type="entry name" value="Peroxisomal (S)-2-hydroxy-acid oxidase GLO4"/>
    <property type="match status" value="1"/>
</dbReference>
<dbReference type="PROSITE" id="PS00557">
    <property type="entry name" value="FMN_HYDROXY_ACID_DH_1"/>
    <property type="match status" value="1"/>
</dbReference>
<dbReference type="KEGG" id="gsl:Gasu_09130"/>
<dbReference type="GO" id="GO:0005737">
    <property type="term" value="C:cytoplasm"/>
    <property type="evidence" value="ECO:0007669"/>
    <property type="project" value="UniProtKB-ARBA"/>
</dbReference>
<dbReference type="eggNOG" id="KOG0538">
    <property type="taxonomic scope" value="Eukaryota"/>
</dbReference>
<feature type="binding site" evidence="7">
    <location>
        <begin position="83"/>
        <end position="85"/>
    </location>
    <ligand>
        <name>FMN</name>
        <dbReference type="ChEBI" id="CHEBI:58210"/>
    </ligand>
</feature>
<name>M2Y7P8_GALSU</name>
<dbReference type="GO" id="GO:0051707">
    <property type="term" value="P:response to other organism"/>
    <property type="evidence" value="ECO:0007669"/>
    <property type="project" value="UniProtKB-ARBA"/>
</dbReference>
<dbReference type="GO" id="GO:0006952">
    <property type="term" value="P:defense response"/>
    <property type="evidence" value="ECO:0007669"/>
    <property type="project" value="UniProtKB-ARBA"/>
</dbReference>
<dbReference type="InterPro" id="IPR000262">
    <property type="entry name" value="FMN-dep_DH"/>
</dbReference>
<feature type="binding site" evidence="7">
    <location>
        <position position="240"/>
    </location>
    <ligand>
        <name>FMN</name>
        <dbReference type="ChEBI" id="CHEBI:58210"/>
    </ligand>
</feature>
<dbReference type="InterPro" id="IPR012133">
    <property type="entry name" value="Alpha-hydoxy_acid_DH_FMN"/>
</dbReference>
<dbReference type="EMBL" id="KB454489">
    <property type="protein sequence ID" value="EME31839.1"/>
    <property type="molecule type" value="Genomic_DNA"/>
</dbReference>
<feature type="binding site" evidence="7">
    <location>
        <position position="112"/>
    </location>
    <ligand>
        <name>FMN</name>
        <dbReference type="ChEBI" id="CHEBI:58210"/>
    </ligand>
</feature>
<dbReference type="OMA" id="WFQLYWL"/>
<dbReference type="GO" id="GO:0010181">
    <property type="term" value="F:FMN binding"/>
    <property type="evidence" value="ECO:0007669"/>
    <property type="project" value="InterPro"/>
</dbReference>
<feature type="binding site" evidence="7">
    <location>
        <position position="264"/>
    </location>
    <ligand>
        <name>glyoxylate</name>
        <dbReference type="ChEBI" id="CHEBI:36655"/>
    </ligand>
</feature>
<feature type="active site" description="Proton acceptor" evidence="6">
    <location>
        <position position="264"/>
    </location>
</feature>
<dbReference type="InterPro" id="IPR008259">
    <property type="entry name" value="FMN_hydac_DH_AS"/>
</dbReference>
<evidence type="ECO:0000313" key="10">
    <source>
        <dbReference type="Proteomes" id="UP000030680"/>
    </source>
</evidence>
<keyword evidence="3 7" id="KW-0288">FMN</keyword>